<evidence type="ECO:0000256" key="7">
    <source>
        <dbReference type="ARBA" id="ARBA00022827"/>
    </source>
</evidence>
<dbReference type="EMBL" id="JAUSVY010000023">
    <property type="protein sequence ID" value="MDQ0507513.1"/>
    <property type="molecule type" value="Genomic_DNA"/>
</dbReference>
<evidence type="ECO:0000256" key="8">
    <source>
        <dbReference type="ARBA" id="ARBA00022842"/>
    </source>
</evidence>
<organism evidence="12 13">
    <name type="scientific">Xanthobacter agilis</name>
    <dbReference type="NCBI Taxonomy" id="47492"/>
    <lineage>
        <taxon>Bacteria</taxon>
        <taxon>Pseudomonadati</taxon>
        <taxon>Pseudomonadota</taxon>
        <taxon>Alphaproteobacteria</taxon>
        <taxon>Hyphomicrobiales</taxon>
        <taxon>Xanthobacteraceae</taxon>
        <taxon>Xanthobacter</taxon>
    </lineage>
</organism>
<dbReference type="InterPro" id="IPR024932">
    <property type="entry name" value="ApbE"/>
</dbReference>
<keyword evidence="12" id="KW-0449">Lipoprotein</keyword>
<evidence type="ECO:0000256" key="5">
    <source>
        <dbReference type="ARBA" id="ARBA00022679"/>
    </source>
</evidence>
<accession>A0ABU0LK67</accession>
<dbReference type="PIRSF" id="PIRSF006268">
    <property type="entry name" value="ApbE"/>
    <property type="match status" value="1"/>
</dbReference>
<dbReference type="Gene3D" id="3.10.520.10">
    <property type="entry name" value="ApbE-like domains"/>
    <property type="match status" value="1"/>
</dbReference>
<keyword evidence="7 11" id="KW-0274">FAD</keyword>
<dbReference type="Pfam" id="PF02424">
    <property type="entry name" value="ApbE"/>
    <property type="match status" value="1"/>
</dbReference>
<dbReference type="SUPFAM" id="SSF143631">
    <property type="entry name" value="ApbE-like"/>
    <property type="match status" value="1"/>
</dbReference>
<dbReference type="PANTHER" id="PTHR30040">
    <property type="entry name" value="THIAMINE BIOSYNTHESIS LIPOPROTEIN APBE"/>
    <property type="match status" value="1"/>
</dbReference>
<evidence type="ECO:0000256" key="1">
    <source>
        <dbReference type="ARBA" id="ARBA00001946"/>
    </source>
</evidence>
<dbReference type="Proteomes" id="UP001241747">
    <property type="component" value="Unassembled WGS sequence"/>
</dbReference>
<evidence type="ECO:0000256" key="10">
    <source>
        <dbReference type="ARBA" id="ARBA00048540"/>
    </source>
</evidence>
<evidence type="ECO:0000313" key="13">
    <source>
        <dbReference type="Proteomes" id="UP001241747"/>
    </source>
</evidence>
<dbReference type="PANTHER" id="PTHR30040:SF2">
    <property type="entry name" value="FAD:PROTEIN FMN TRANSFERASE"/>
    <property type="match status" value="1"/>
</dbReference>
<comment type="catalytic activity">
    <reaction evidence="10 11">
        <text>L-threonyl-[protein] + FAD = FMN-L-threonyl-[protein] + AMP + H(+)</text>
        <dbReference type="Rhea" id="RHEA:36847"/>
        <dbReference type="Rhea" id="RHEA-COMP:11060"/>
        <dbReference type="Rhea" id="RHEA-COMP:11061"/>
        <dbReference type="ChEBI" id="CHEBI:15378"/>
        <dbReference type="ChEBI" id="CHEBI:30013"/>
        <dbReference type="ChEBI" id="CHEBI:57692"/>
        <dbReference type="ChEBI" id="CHEBI:74257"/>
        <dbReference type="ChEBI" id="CHEBI:456215"/>
        <dbReference type="EC" id="2.7.1.180"/>
    </reaction>
</comment>
<evidence type="ECO:0000313" key="12">
    <source>
        <dbReference type="EMBL" id="MDQ0507513.1"/>
    </source>
</evidence>
<evidence type="ECO:0000256" key="11">
    <source>
        <dbReference type="PIRNR" id="PIRNR006268"/>
    </source>
</evidence>
<dbReference type="InterPro" id="IPR003374">
    <property type="entry name" value="ApbE-like_sf"/>
</dbReference>
<keyword evidence="4 11" id="KW-0285">Flavoprotein</keyword>
<protein>
    <recommendedName>
        <fullName evidence="3 11">FAD:protein FMN transferase</fullName>
        <ecNumber evidence="2 11">2.7.1.180</ecNumber>
    </recommendedName>
    <alternativeName>
        <fullName evidence="9 11">Flavin transferase</fullName>
    </alternativeName>
</protein>
<keyword evidence="6 11" id="KW-0479">Metal-binding</keyword>
<evidence type="ECO:0000256" key="6">
    <source>
        <dbReference type="ARBA" id="ARBA00022723"/>
    </source>
</evidence>
<evidence type="ECO:0000256" key="9">
    <source>
        <dbReference type="ARBA" id="ARBA00031306"/>
    </source>
</evidence>
<keyword evidence="13" id="KW-1185">Reference proteome</keyword>
<keyword evidence="5 11" id="KW-0808">Transferase</keyword>
<gene>
    <name evidence="12" type="ORF">QOZ94_004337</name>
</gene>
<evidence type="ECO:0000256" key="3">
    <source>
        <dbReference type="ARBA" id="ARBA00016337"/>
    </source>
</evidence>
<keyword evidence="8 11" id="KW-0460">Magnesium</keyword>
<evidence type="ECO:0000256" key="2">
    <source>
        <dbReference type="ARBA" id="ARBA00011955"/>
    </source>
</evidence>
<evidence type="ECO:0000256" key="4">
    <source>
        <dbReference type="ARBA" id="ARBA00022630"/>
    </source>
</evidence>
<comment type="similarity">
    <text evidence="11">Belongs to the ApbE family.</text>
</comment>
<name>A0ABU0LK67_XANAG</name>
<reference evidence="12 13" key="1">
    <citation type="submission" date="2023-07" db="EMBL/GenBank/DDBJ databases">
        <title>Genomic Encyclopedia of Type Strains, Phase IV (KMG-IV): sequencing the most valuable type-strain genomes for metagenomic binning, comparative biology and taxonomic classification.</title>
        <authorList>
            <person name="Goeker M."/>
        </authorList>
    </citation>
    <scope>NUCLEOTIDE SEQUENCE [LARGE SCALE GENOMIC DNA]</scope>
    <source>
        <strain evidence="12 13">DSM 3770</strain>
    </source>
</reference>
<proteinExistence type="inferred from homology"/>
<comment type="cofactor">
    <cofactor evidence="1">
        <name>Mg(2+)</name>
        <dbReference type="ChEBI" id="CHEBI:18420"/>
    </cofactor>
</comment>
<sequence length="315" mass="33357">MSTDPALSAMALRRRALSGPAMGARWSALFHAAGDVDETALTRRLQGAVDRVEEQMSTWRPHSDLERLNAAPVGTWVEIPHELTHVLATALEIGRLSQGAFDIGVGDLVRAWGFGGGARVPDGARMAALAGRPSFEPPKTLQLDPMGSRARRLAPLRLDLSGIAKGFGVDELAREMTAAGIASWLVGIDGEMRAAGTKPDGQPWTVAHEKPTPGERAILGVLELSGAAVATSGNYRHQLEVDGRVLSHTMDPFRGAPLENDLAAVTVLADTCMAADAWATALMVRGARDGLALARRLGLAALFVRTDGEVVATWP</sequence>
<dbReference type="EC" id="2.7.1.180" evidence="2 11"/>
<comment type="caution">
    <text evidence="12">The sequence shown here is derived from an EMBL/GenBank/DDBJ whole genome shotgun (WGS) entry which is preliminary data.</text>
</comment>